<keyword evidence="6" id="KW-0131">Cell cycle</keyword>
<dbReference type="InterPro" id="IPR023081">
    <property type="entry name" value="Cell_div_FtsB"/>
</dbReference>
<keyword evidence="3" id="KW-0812">Transmembrane</keyword>
<evidence type="ECO:0000256" key="5">
    <source>
        <dbReference type="ARBA" id="ARBA00023136"/>
    </source>
</evidence>
<dbReference type="RefSeq" id="WP_066804751.1">
    <property type="nucleotide sequence ID" value="NZ_CP014206.1"/>
</dbReference>
<dbReference type="EMBL" id="SOBK01000009">
    <property type="protein sequence ID" value="TDT87259.1"/>
    <property type="molecule type" value="Genomic_DNA"/>
</dbReference>
<reference evidence="8 10" key="2">
    <citation type="submission" date="2019-03" db="EMBL/GenBank/DDBJ databases">
        <title>Genomic Encyclopedia of Type Strains, Phase IV (KMG-IV): sequencing the most valuable type-strain genomes for metagenomic binning, comparative biology and taxonomic classification.</title>
        <authorList>
            <person name="Goeker M."/>
        </authorList>
    </citation>
    <scope>NUCLEOTIDE SEQUENCE [LARGE SCALE GENOMIC DNA]</scope>
    <source>
        <strain evidence="8 10">DSM 101483</strain>
    </source>
</reference>
<evidence type="ECO:0000256" key="6">
    <source>
        <dbReference type="ARBA" id="ARBA00023306"/>
    </source>
</evidence>
<dbReference type="GO" id="GO:0043093">
    <property type="term" value="P:FtsZ-dependent cytokinesis"/>
    <property type="evidence" value="ECO:0007669"/>
    <property type="project" value="TreeGrafter"/>
</dbReference>
<keyword evidence="4" id="KW-1133">Transmembrane helix</keyword>
<organism evidence="8 10">
    <name type="scientific">Pseudodesulfovibrio indicus</name>
    <dbReference type="NCBI Taxonomy" id="1716143"/>
    <lineage>
        <taxon>Bacteria</taxon>
        <taxon>Pseudomonadati</taxon>
        <taxon>Thermodesulfobacteriota</taxon>
        <taxon>Desulfovibrionia</taxon>
        <taxon>Desulfovibrionales</taxon>
        <taxon>Desulfovibrionaceae</taxon>
    </lineage>
</organism>
<keyword evidence="1" id="KW-1003">Cell membrane</keyword>
<evidence type="ECO:0000313" key="9">
    <source>
        <dbReference type="Proteomes" id="UP000055611"/>
    </source>
</evidence>
<dbReference type="GO" id="GO:0030428">
    <property type="term" value="C:cell septum"/>
    <property type="evidence" value="ECO:0007669"/>
    <property type="project" value="TreeGrafter"/>
</dbReference>
<evidence type="ECO:0000256" key="1">
    <source>
        <dbReference type="ARBA" id="ARBA00022475"/>
    </source>
</evidence>
<dbReference type="KEGG" id="dej:AWY79_13120"/>
<evidence type="ECO:0000256" key="3">
    <source>
        <dbReference type="ARBA" id="ARBA00022692"/>
    </source>
</evidence>
<dbReference type="Proteomes" id="UP000055611">
    <property type="component" value="Chromosome"/>
</dbReference>
<evidence type="ECO:0000256" key="2">
    <source>
        <dbReference type="ARBA" id="ARBA00022618"/>
    </source>
</evidence>
<dbReference type="Proteomes" id="UP000295506">
    <property type="component" value="Unassembled WGS sequence"/>
</dbReference>
<protein>
    <submittedName>
        <fullName evidence="8">Cell division protein FtsB/cell division protein DivIC</fullName>
    </submittedName>
    <submittedName>
        <fullName evidence="7">Septum formation initiator</fullName>
    </submittedName>
</protein>
<keyword evidence="2 8" id="KW-0132">Cell division</keyword>
<evidence type="ECO:0000313" key="7">
    <source>
        <dbReference type="EMBL" id="AMK11984.1"/>
    </source>
</evidence>
<dbReference type="PANTHER" id="PTHR37485:SF1">
    <property type="entry name" value="CELL DIVISION PROTEIN FTSB"/>
    <property type="match status" value="1"/>
</dbReference>
<evidence type="ECO:0000313" key="10">
    <source>
        <dbReference type="Proteomes" id="UP000295506"/>
    </source>
</evidence>
<accession>A0A126QPX8</accession>
<dbReference type="InterPro" id="IPR007060">
    <property type="entry name" value="FtsL/DivIC"/>
</dbReference>
<dbReference type="AlphaFoldDB" id="A0A126QPX8"/>
<name>A0A126QPX8_9BACT</name>
<gene>
    <name evidence="7" type="ORF">AWY79_13120</name>
    <name evidence="8" type="ORF">EDC59_109146</name>
</gene>
<keyword evidence="9" id="KW-1185">Reference proteome</keyword>
<keyword evidence="5" id="KW-0472">Membrane</keyword>
<sequence length="107" mass="12651">MRGRLFFIALLVAINLFLMIRLIWSDQGIFAYLELKNRYEVLRGKIEAVDGRSLDLSQEIRKLKSDKGYQEKVVRERMNFVKKDEILYIFPDEKGQPRGEAPDEQEN</sequence>
<dbReference type="PANTHER" id="PTHR37485">
    <property type="entry name" value="CELL DIVISION PROTEIN FTSB"/>
    <property type="match status" value="1"/>
</dbReference>
<proteinExistence type="predicted"/>
<evidence type="ECO:0000256" key="4">
    <source>
        <dbReference type="ARBA" id="ARBA00022989"/>
    </source>
</evidence>
<evidence type="ECO:0000313" key="8">
    <source>
        <dbReference type="EMBL" id="TDT87259.1"/>
    </source>
</evidence>
<dbReference type="Pfam" id="PF04977">
    <property type="entry name" value="DivIC"/>
    <property type="match status" value="1"/>
</dbReference>
<dbReference type="OrthoDB" id="5471911at2"/>
<dbReference type="EMBL" id="CP014206">
    <property type="protein sequence ID" value="AMK11984.1"/>
    <property type="molecule type" value="Genomic_DNA"/>
</dbReference>
<reference evidence="7 9" key="1">
    <citation type="journal article" date="2016" name="Front. Microbiol.">
        <title>Genome Sequence of the Piezophilic, Mesophilic Sulfate-Reducing Bacterium Desulfovibrio indicus J2T.</title>
        <authorList>
            <person name="Cao J."/>
            <person name="Maignien L."/>
            <person name="Shao Z."/>
            <person name="Alain K."/>
            <person name="Jebbar M."/>
        </authorList>
    </citation>
    <scope>NUCLEOTIDE SEQUENCE [LARGE SCALE GENOMIC DNA]</scope>
    <source>
        <strain evidence="7 9">J2</strain>
    </source>
</reference>